<sequence length="143" mass="16361">MKKLSAALALAFCICVPFIAQDKKQSTPIWDHGDNVSPLTYQNVEIYRVMDSKDAYVVLYAKGGYQVGQVTLPKSWMKEEPRKLEFREKARRVSPYMTVIKQDGNFLKVWLNITTDKRDPIWGLMPNGAKIEGIDADTLTIEY</sequence>
<proteinExistence type="predicted"/>
<dbReference type="KEGG" id="trc:DYE49_04870"/>
<dbReference type="Proteomes" id="UP000593591">
    <property type="component" value="Chromosome"/>
</dbReference>
<dbReference type="EMBL" id="CP031517">
    <property type="protein sequence ID" value="QOS39821.1"/>
    <property type="molecule type" value="Genomic_DNA"/>
</dbReference>
<evidence type="ECO:0000313" key="4">
    <source>
        <dbReference type="Proteomes" id="UP000578697"/>
    </source>
</evidence>
<reference evidence="2 4" key="2">
    <citation type="submission" date="2020-08" db="EMBL/GenBank/DDBJ databases">
        <title>Genomic Encyclopedia of Type Strains, Phase IV (KMG-IV): sequencing the most valuable type-strain genomes for metagenomic binning, comparative biology and taxonomic classification.</title>
        <authorList>
            <person name="Goeker M."/>
        </authorList>
    </citation>
    <scope>NUCLEOTIDE SEQUENCE [LARGE SCALE GENOMIC DNA]</scope>
    <source>
        <strain evidence="2 4">DSM 103679</strain>
    </source>
</reference>
<accession>A0A840SG22</accession>
<reference evidence="3 5" key="1">
    <citation type="submission" date="2018-08" db="EMBL/GenBank/DDBJ databases">
        <title>The first complete genome of Treponema rectale (CHPAT), a commensal spirochete of the bovine rectum.</title>
        <authorList>
            <person name="Staton G.J."/>
            <person name="Clegg S.R."/>
            <person name="Carter S.D."/>
            <person name="Radford A.D."/>
            <person name="Darby A."/>
            <person name="Hall N."/>
            <person name="Birtles R.J."/>
            <person name="Evans N.J."/>
        </authorList>
    </citation>
    <scope>NUCLEOTIDE SEQUENCE [LARGE SCALE GENOMIC DNA]</scope>
    <source>
        <strain evidence="3 5">CHPA</strain>
    </source>
</reference>
<evidence type="ECO:0000313" key="3">
    <source>
        <dbReference type="EMBL" id="QOS39821.1"/>
    </source>
</evidence>
<keyword evidence="4" id="KW-1185">Reference proteome</keyword>
<feature type="signal peptide" evidence="1">
    <location>
        <begin position="1"/>
        <end position="20"/>
    </location>
</feature>
<dbReference type="RefSeq" id="WP_184651911.1">
    <property type="nucleotide sequence ID" value="NZ_JACHFR010000001.1"/>
</dbReference>
<dbReference type="AlphaFoldDB" id="A0A840SG22"/>
<dbReference type="Proteomes" id="UP000578697">
    <property type="component" value="Unassembled WGS sequence"/>
</dbReference>
<evidence type="ECO:0000256" key="1">
    <source>
        <dbReference type="SAM" id="SignalP"/>
    </source>
</evidence>
<protein>
    <submittedName>
        <fullName evidence="2">Uncharacterized protein</fullName>
    </submittedName>
</protein>
<name>A0A840SG22_9SPIR</name>
<feature type="chain" id="PRO_5036418374" evidence="1">
    <location>
        <begin position="21"/>
        <end position="143"/>
    </location>
</feature>
<keyword evidence="1" id="KW-0732">Signal</keyword>
<evidence type="ECO:0000313" key="2">
    <source>
        <dbReference type="EMBL" id="MBB5218493.1"/>
    </source>
</evidence>
<gene>
    <name evidence="3" type="ORF">DYE49_04870</name>
    <name evidence="2" type="ORF">HNP77_000837</name>
</gene>
<organism evidence="2 4">
    <name type="scientific">Treponema rectale</name>
    <dbReference type="NCBI Taxonomy" id="744512"/>
    <lineage>
        <taxon>Bacteria</taxon>
        <taxon>Pseudomonadati</taxon>
        <taxon>Spirochaetota</taxon>
        <taxon>Spirochaetia</taxon>
        <taxon>Spirochaetales</taxon>
        <taxon>Treponemataceae</taxon>
        <taxon>Treponema</taxon>
    </lineage>
</organism>
<evidence type="ECO:0000313" key="5">
    <source>
        <dbReference type="Proteomes" id="UP000593591"/>
    </source>
</evidence>
<dbReference type="EMBL" id="JACHFR010000001">
    <property type="protein sequence ID" value="MBB5218493.1"/>
    <property type="molecule type" value="Genomic_DNA"/>
</dbReference>